<keyword evidence="3" id="KW-1185">Reference proteome</keyword>
<dbReference type="InterPro" id="IPR011990">
    <property type="entry name" value="TPR-like_helical_dom_sf"/>
</dbReference>
<accession>A0A2B7XDX8</accession>
<feature type="domain" description="CHAT" evidence="1">
    <location>
        <begin position="1126"/>
        <end position="1424"/>
    </location>
</feature>
<proteinExistence type="predicted"/>
<dbReference type="Pfam" id="PF12770">
    <property type="entry name" value="CHAT"/>
    <property type="match status" value="1"/>
</dbReference>
<dbReference type="PANTHER" id="PTHR19959:SF119">
    <property type="entry name" value="FUNGAL LIPASE-LIKE DOMAIN-CONTAINING PROTEIN"/>
    <property type="match status" value="1"/>
</dbReference>
<dbReference type="InterPro" id="IPR012344">
    <property type="entry name" value="Matrix_HIV/RSV_N"/>
</dbReference>
<protein>
    <recommendedName>
        <fullName evidence="1">CHAT domain-containing protein</fullName>
    </recommendedName>
</protein>
<dbReference type="SUPFAM" id="SSF48452">
    <property type="entry name" value="TPR-like"/>
    <property type="match status" value="1"/>
</dbReference>
<dbReference type="EMBL" id="PDNB01000090">
    <property type="protein sequence ID" value="PGH09864.1"/>
    <property type="molecule type" value="Genomic_DNA"/>
</dbReference>
<organism evidence="2 3">
    <name type="scientific">Helicocarpus griseus UAMH5409</name>
    <dbReference type="NCBI Taxonomy" id="1447875"/>
    <lineage>
        <taxon>Eukaryota</taxon>
        <taxon>Fungi</taxon>
        <taxon>Dikarya</taxon>
        <taxon>Ascomycota</taxon>
        <taxon>Pezizomycotina</taxon>
        <taxon>Eurotiomycetes</taxon>
        <taxon>Eurotiomycetidae</taxon>
        <taxon>Onygenales</taxon>
        <taxon>Ajellomycetaceae</taxon>
        <taxon>Helicocarpus</taxon>
    </lineage>
</organism>
<name>A0A2B7XDX8_9EURO</name>
<evidence type="ECO:0000259" key="1">
    <source>
        <dbReference type="Pfam" id="PF12770"/>
    </source>
</evidence>
<dbReference type="InterPro" id="IPR024983">
    <property type="entry name" value="CHAT_dom"/>
</dbReference>
<gene>
    <name evidence="2" type="ORF">AJ79_05590</name>
</gene>
<reference evidence="2 3" key="1">
    <citation type="submission" date="2017-10" db="EMBL/GenBank/DDBJ databases">
        <title>Comparative genomics in systemic dimorphic fungi from Ajellomycetaceae.</title>
        <authorList>
            <person name="Munoz J.F."/>
            <person name="Mcewen J.G."/>
            <person name="Clay O.K."/>
            <person name="Cuomo C.A."/>
        </authorList>
    </citation>
    <scope>NUCLEOTIDE SEQUENCE [LARGE SCALE GENOMIC DNA]</scope>
    <source>
        <strain evidence="2 3">UAMH5409</strain>
    </source>
</reference>
<comment type="caution">
    <text evidence="2">The sequence shown here is derived from an EMBL/GenBank/DDBJ whole genome shotgun (WGS) entry which is preliminary data.</text>
</comment>
<dbReference type="Gene3D" id="1.10.150.90">
    <property type="entry name" value="Immunodeficiency lentiviruses, gag gene matrix protein p17"/>
    <property type="match status" value="1"/>
</dbReference>
<dbReference type="PANTHER" id="PTHR19959">
    <property type="entry name" value="KINESIN LIGHT CHAIN"/>
    <property type="match status" value="1"/>
</dbReference>
<evidence type="ECO:0000313" key="2">
    <source>
        <dbReference type="EMBL" id="PGH09864.1"/>
    </source>
</evidence>
<sequence length="1424" mass="159584">MDPDSESEWQLICELKDANSEYLPDEYGGKEELSNCGDSIDFSQAVVIDMSTGKDENPPQDLQQLNRRGEMFSSLFNKTGDIRQLDAAIEIGRMVLTKTPPGNLDRPGYLNQLGSRLRNRFHRCEELDTLGEATSLFEEAVAFAGNDAHRYLYLRNLSVVLSDWFDITSGTCYIDRAIHVAREALQAVSTDGAPRASCMDTLSSCLFSQFETTDDAEHLEEAIQLSFSALELLPNGRSNHGMYLNNLAEKLLSRYERTQSTKDLEEAVRIGYDAIEATPSDHNGYPSYLTNLSNSLDALYKETGSLIHLDKAISVGQQAASFIEDDDPDQARYFANLSRHFHERFTETWRVEDIEEAIQLGQTGLELTPLDHPRRASLLSNLGLYFSSLYEKTGAREDLEKAIQLARDAANVTSHEHPDYYLIYAGNLSAELINRYEMTLAPEDLEEAINLNREALAKTPDDHPRRTRRLENLSFTLGTRFERFGDASDLDSAVSLAEEAVREASDSSQSCSESLECLAHALSTRAQRTQNIRDLERALELEQEGLNLISEERFDRLRCLNRMGNLSMYRSLMTSDNPEDLERSIQIGRGILDHVAPENPARSKFLESLSLGLTSRFRRFGTISDIEEAIELCRAAVDSSFPNHPKKAARLDLLSRLLADLFGITEVMEYLEESISLGLKAVDLAPVGCPGRVGFLNNLGTHYAELYDRRQHLPILEEAIQYETYALDATPCGHPDRVALFHNLSYSYGQKYLKTRTMEDQQKAIQFGRMAMEITPLTHPGRTSCLDNLGERLKDRFERTKEREDLNQCIQLGIETLAATPHNLPNRAMYLTNLGFRLKYCEGEVNSAINEHMNPLNLFTEALESSNAPPLDRIKGGQAAFYCLISQENWERARLVADSVMGLLQTLMLRWIPRDDQQYLLKHLARFSSAACAVVLQTNGTPAEALGVLEQGRGIIASFVMDSQGEIPELGEKEPDLHSSYVTLSKRVHSRFANRRRRLSTESNQLGQIIVSQPAISEGIAQHRRDIEKMEHLESHIRTLQGFEHFLLPLTPDRLTILGEDGPVVTFNVTKQRSDALIITAAEVIGLNLPALRYSDLEEIVRKLVGKERLSRGTPSTQSQRNKELQKILEWLWDVSVKPVLHRLDLLKAHDKTSLLPRIWWVTSGFMGLTPIHAAGNLHQSTADFVVSSYTPTLKALKHSRQRQTKLISLAEAPKMLIVSMPETEGKNNLKTAREVASIKTHFGRFETTIAELPSKSEVLNKIKKHHIVHFACHGSADPINPSESSLLLRSDGHGAGPQRLTVRDLSNLVHDKAQLAYLSACSTAENTAEDLIDEVIHIASAFQLIGFPGVIGTLWEANDKASVIVSGDFYKRLAIALDNSSKDINRGLTAYAFHQAVISLRLTSCRKTSGDPLFWAPFIHIGA</sequence>
<dbReference type="Pfam" id="PF13374">
    <property type="entry name" value="TPR_10"/>
    <property type="match status" value="1"/>
</dbReference>
<evidence type="ECO:0000313" key="3">
    <source>
        <dbReference type="Proteomes" id="UP000223968"/>
    </source>
</evidence>
<dbReference type="OrthoDB" id="9991317at2759"/>
<dbReference type="Gene3D" id="1.25.40.10">
    <property type="entry name" value="Tetratricopeptide repeat domain"/>
    <property type="match status" value="2"/>
</dbReference>
<dbReference type="STRING" id="1447875.A0A2B7XDX8"/>
<dbReference type="Proteomes" id="UP000223968">
    <property type="component" value="Unassembled WGS sequence"/>
</dbReference>